<organism evidence="12 16">
    <name type="scientific">Clostridium botulinum</name>
    <dbReference type="NCBI Taxonomy" id="1491"/>
    <lineage>
        <taxon>Bacteria</taxon>
        <taxon>Bacillati</taxon>
        <taxon>Bacillota</taxon>
        <taxon>Clostridia</taxon>
        <taxon>Eubacteriales</taxon>
        <taxon>Clostridiaceae</taxon>
        <taxon>Clostridium</taxon>
    </lineage>
</organism>
<evidence type="ECO:0000256" key="10">
    <source>
        <dbReference type="SAM" id="Phobius"/>
    </source>
</evidence>
<evidence type="ECO:0000256" key="6">
    <source>
        <dbReference type="ARBA" id="ARBA00022692"/>
    </source>
</evidence>
<sequence length="459" mass="50143">MNNQKRLGEIGIGKLLLEFSIPAIVGMLVNTLYNIIDRIYIGNIPEIGNLAITGVGITLPLMTIILAFGMLVGIGTATRISIKLGEHDKESAEHHLGNAFTLIIIISILLTAVGLIFMRPLLSMFGASVNTIGYAIDYIRIIFIGTIFNMLSFGLNHSIRSDGSPKVAMLSMLIGALTNIILDPIFIFVLGLGVKGGAIATVISQIVSTTWILYYFTKGKSVLKIKRKYLKLNKEIVASIFLIGMSPFSMQVAQCAVQVISNNSLQRYGGDAAIGAMTIINSLVMIFLMPIFGLNQGMQPIVGYNFGAKKYDRTKKTLKYTAIAATTIVTIGFIVVETIPELLISIFNRDPELLRIGVSGMRIFLVMLPLIGAQIVTTNYFQSIGKVKVSMFLSLLRQVIILIPLLIIIPKFMGLTGVWVAGAASDFLSALITLTVFLRYNNKLKKDTIKQKSTQILEA</sequence>
<dbReference type="PANTHER" id="PTHR43823">
    <property type="entry name" value="SPORULATION PROTEIN YKVU"/>
    <property type="match status" value="1"/>
</dbReference>
<dbReference type="GO" id="GO:0015297">
    <property type="term" value="F:antiporter activity"/>
    <property type="evidence" value="ECO:0007669"/>
    <property type="project" value="InterPro"/>
</dbReference>
<feature type="transmembrane region" description="Helical" evidence="10">
    <location>
        <begin position="317"/>
        <end position="336"/>
    </location>
</feature>
<feature type="transmembrane region" description="Helical" evidence="10">
    <location>
        <begin position="196"/>
        <end position="216"/>
    </location>
</feature>
<feature type="transmembrane region" description="Helical" evidence="10">
    <location>
        <begin position="167"/>
        <end position="190"/>
    </location>
</feature>
<dbReference type="EMBL" id="SWVK01000012">
    <property type="protein sequence ID" value="NFN35459.1"/>
    <property type="molecule type" value="Genomic_DNA"/>
</dbReference>
<evidence type="ECO:0000256" key="2">
    <source>
        <dbReference type="ARBA" id="ARBA00008417"/>
    </source>
</evidence>
<dbReference type="EMBL" id="SGKU01000033">
    <property type="protein sequence ID" value="NFA43226.1"/>
    <property type="molecule type" value="Genomic_DNA"/>
</dbReference>
<dbReference type="CDD" id="cd13143">
    <property type="entry name" value="MATE_MepA_like"/>
    <property type="match status" value="1"/>
</dbReference>
<comment type="similarity">
    <text evidence="2">Belongs to the multi antimicrobial extrusion (MATE) (TC 2.A.66.1) family. MepA subfamily.</text>
</comment>
<proteinExistence type="inferred from homology"/>
<dbReference type="EMBL" id="SWOV01000006">
    <property type="protein sequence ID" value="NFF87066.1"/>
    <property type="molecule type" value="Genomic_DNA"/>
</dbReference>
<dbReference type="RefSeq" id="WP_012451213.1">
    <property type="nucleotide sequence ID" value="NZ_CP010520.1"/>
</dbReference>
<gene>
    <name evidence="11" type="ORF">EXM65_11720</name>
    <name evidence="12" type="ORF">FC774_04045</name>
    <name evidence="13" type="ORF">FDB51_10055</name>
</gene>
<keyword evidence="4" id="KW-0813">Transport</keyword>
<feature type="transmembrane region" description="Helical" evidence="10">
    <location>
        <begin position="389"/>
        <end position="412"/>
    </location>
</feature>
<feature type="transmembrane region" description="Helical" evidence="10">
    <location>
        <begin position="138"/>
        <end position="155"/>
    </location>
</feature>
<dbReference type="InterPro" id="IPR051327">
    <property type="entry name" value="MATE_MepA_subfamily"/>
</dbReference>
<comment type="caution">
    <text evidence="12">The sequence shown here is derived from an EMBL/GenBank/DDBJ whole genome shotgun (WGS) entry which is preliminary data.</text>
</comment>
<dbReference type="NCBIfam" id="TIGR00797">
    <property type="entry name" value="matE"/>
    <property type="match status" value="1"/>
</dbReference>
<feature type="transmembrane region" description="Helical" evidence="10">
    <location>
        <begin position="96"/>
        <end position="118"/>
    </location>
</feature>
<dbReference type="InterPro" id="IPR048279">
    <property type="entry name" value="MdtK-like"/>
</dbReference>
<keyword evidence="7 10" id="KW-1133">Transmembrane helix</keyword>
<reference evidence="15 16" key="2">
    <citation type="submission" date="2019-04" db="EMBL/GenBank/DDBJ databases">
        <title>Genome sequencing of Clostridium botulinum Groups I-IV and Clostridium butyricum.</title>
        <authorList>
            <person name="Brunt J."/>
            <person name="Van Vliet A.H.M."/>
            <person name="Stringer S.C."/>
            <person name="Carter A.T."/>
            <person name="Peck M.W."/>
        </authorList>
    </citation>
    <scope>NUCLEOTIDE SEQUENCE [LARGE SCALE GENOMIC DNA]</scope>
    <source>
        <strain evidence="12 16">1605</strain>
        <strain evidence="13 15">CB-K-33E</strain>
    </source>
</reference>
<dbReference type="GO" id="GO:0005886">
    <property type="term" value="C:plasma membrane"/>
    <property type="evidence" value="ECO:0007669"/>
    <property type="project" value="UniProtKB-SubCell"/>
</dbReference>
<feature type="transmembrane region" description="Helical" evidence="10">
    <location>
        <begin position="48"/>
        <end position="75"/>
    </location>
</feature>
<evidence type="ECO:0000256" key="3">
    <source>
        <dbReference type="ARBA" id="ARBA00022106"/>
    </source>
</evidence>
<dbReference type="Pfam" id="PF01554">
    <property type="entry name" value="MatE"/>
    <property type="match status" value="2"/>
</dbReference>
<keyword evidence="9" id="KW-0046">Antibiotic resistance</keyword>
<dbReference type="InterPro" id="IPR045070">
    <property type="entry name" value="MATE_MepA-like"/>
</dbReference>
<feature type="transmembrane region" description="Helical" evidence="10">
    <location>
        <begin position="418"/>
        <end position="440"/>
    </location>
</feature>
<evidence type="ECO:0000256" key="4">
    <source>
        <dbReference type="ARBA" id="ARBA00022448"/>
    </source>
</evidence>
<feature type="transmembrane region" description="Helical" evidence="10">
    <location>
        <begin position="272"/>
        <end position="296"/>
    </location>
</feature>
<protein>
    <recommendedName>
        <fullName evidence="3">Multidrug export protein MepA</fullName>
    </recommendedName>
</protein>
<dbReference type="GO" id="GO:0042910">
    <property type="term" value="F:xenobiotic transmembrane transporter activity"/>
    <property type="evidence" value="ECO:0007669"/>
    <property type="project" value="InterPro"/>
</dbReference>
<dbReference type="AlphaFoldDB" id="A0A0C2SK90"/>
<keyword evidence="8 10" id="KW-0472">Membrane</keyword>
<evidence type="ECO:0000313" key="15">
    <source>
        <dbReference type="Proteomes" id="UP000473681"/>
    </source>
</evidence>
<name>A0A0C2SK90_CLOBO</name>
<dbReference type="InterPro" id="IPR002528">
    <property type="entry name" value="MATE_fam"/>
</dbReference>
<evidence type="ECO:0000256" key="1">
    <source>
        <dbReference type="ARBA" id="ARBA00004651"/>
    </source>
</evidence>
<evidence type="ECO:0000256" key="5">
    <source>
        <dbReference type="ARBA" id="ARBA00022475"/>
    </source>
</evidence>
<reference evidence="11 14" key="1">
    <citation type="submission" date="2019-02" db="EMBL/GenBank/DDBJ databases">
        <title>Genome sequencing of Clostridium botulinum clinical isolates.</title>
        <authorList>
            <person name="Brunt J."/>
            <person name="Van Vliet A.H.M."/>
            <person name="Stringer S.C."/>
            <person name="Grant K.A."/>
            <person name="Carter A.C."/>
            <person name="Peck M.W."/>
        </authorList>
    </citation>
    <scope>NUCLEOTIDE SEQUENCE [LARGE SCALE GENOMIC DNA]</scope>
    <source>
        <strain evidence="11 14">H113700579</strain>
    </source>
</reference>
<dbReference type="OrthoDB" id="9811110at2"/>
<evidence type="ECO:0000313" key="12">
    <source>
        <dbReference type="EMBL" id="NFF87066.1"/>
    </source>
</evidence>
<evidence type="ECO:0000313" key="11">
    <source>
        <dbReference type="EMBL" id="NFA43226.1"/>
    </source>
</evidence>
<evidence type="ECO:0000313" key="14">
    <source>
        <dbReference type="Proteomes" id="UP000472355"/>
    </source>
</evidence>
<evidence type="ECO:0000313" key="13">
    <source>
        <dbReference type="EMBL" id="NFN35459.1"/>
    </source>
</evidence>
<evidence type="ECO:0000256" key="8">
    <source>
        <dbReference type="ARBA" id="ARBA00023136"/>
    </source>
</evidence>
<feature type="transmembrane region" description="Helical" evidence="10">
    <location>
        <begin position="12"/>
        <end position="36"/>
    </location>
</feature>
<evidence type="ECO:0000313" key="16">
    <source>
        <dbReference type="Proteomes" id="UP000476820"/>
    </source>
</evidence>
<dbReference type="Proteomes" id="UP000473681">
    <property type="component" value="Unassembled WGS sequence"/>
</dbReference>
<dbReference type="GO" id="GO:0046677">
    <property type="term" value="P:response to antibiotic"/>
    <property type="evidence" value="ECO:0007669"/>
    <property type="project" value="UniProtKB-KW"/>
</dbReference>
<dbReference type="Proteomes" id="UP000472355">
    <property type="component" value="Unassembled WGS sequence"/>
</dbReference>
<evidence type="ECO:0000256" key="7">
    <source>
        <dbReference type="ARBA" id="ARBA00022989"/>
    </source>
</evidence>
<accession>A0A0C2SK90</accession>
<dbReference type="Proteomes" id="UP000476820">
    <property type="component" value="Unassembled WGS sequence"/>
</dbReference>
<dbReference type="PANTHER" id="PTHR43823:SF3">
    <property type="entry name" value="MULTIDRUG EXPORT PROTEIN MEPA"/>
    <property type="match status" value="1"/>
</dbReference>
<keyword evidence="5" id="KW-1003">Cell membrane</keyword>
<comment type="subcellular location">
    <subcellularLocation>
        <location evidence="1">Cell membrane</location>
        <topology evidence="1">Multi-pass membrane protein</topology>
    </subcellularLocation>
</comment>
<feature type="transmembrane region" description="Helical" evidence="10">
    <location>
        <begin position="356"/>
        <end position="377"/>
    </location>
</feature>
<dbReference type="PIRSF" id="PIRSF006603">
    <property type="entry name" value="DinF"/>
    <property type="match status" value="1"/>
</dbReference>
<evidence type="ECO:0000256" key="9">
    <source>
        <dbReference type="ARBA" id="ARBA00023251"/>
    </source>
</evidence>
<keyword evidence="6 10" id="KW-0812">Transmembrane</keyword>
<feature type="transmembrane region" description="Helical" evidence="10">
    <location>
        <begin position="236"/>
        <end position="260"/>
    </location>
</feature>